<evidence type="ECO:0000256" key="4">
    <source>
        <dbReference type="ARBA" id="ARBA00022670"/>
    </source>
</evidence>
<comment type="caution">
    <text evidence="19">The sequence shown here is derived from an EMBL/GenBank/DDBJ whole genome shotgun (WGS) entry which is preliminary data.</text>
</comment>
<evidence type="ECO:0000256" key="9">
    <source>
        <dbReference type="ARBA" id="ARBA00022833"/>
    </source>
</evidence>
<name>A0A9W6GHM2_9BACT</name>
<dbReference type="CDD" id="cd06164">
    <property type="entry name" value="S2P-M50_SpoIVFB_CBS"/>
    <property type="match status" value="1"/>
</dbReference>
<dbReference type="GO" id="GO:0005886">
    <property type="term" value="C:plasma membrane"/>
    <property type="evidence" value="ECO:0007669"/>
    <property type="project" value="UniProtKB-SubCell"/>
</dbReference>
<feature type="binding site" evidence="16">
    <location>
        <position position="166"/>
    </location>
    <ligand>
        <name>Zn(2+)</name>
        <dbReference type="ChEBI" id="CHEBI:29105"/>
        <note>catalytic</note>
    </ligand>
</feature>
<evidence type="ECO:0000256" key="1">
    <source>
        <dbReference type="ARBA" id="ARBA00004651"/>
    </source>
</evidence>
<gene>
    <name evidence="19" type="ORF">TISLANDTSLP1_17520</name>
</gene>
<proteinExistence type="inferred from homology"/>
<feature type="transmembrane region" description="Helical" evidence="14">
    <location>
        <begin position="82"/>
        <end position="99"/>
    </location>
</feature>
<keyword evidence="9 14" id="KW-0862">Zinc</keyword>
<dbReference type="EMBL" id="BSDX01000001">
    <property type="protein sequence ID" value="GLI54059.1"/>
    <property type="molecule type" value="Genomic_DNA"/>
</dbReference>
<evidence type="ECO:0000256" key="10">
    <source>
        <dbReference type="ARBA" id="ARBA00022989"/>
    </source>
</evidence>
<dbReference type="InterPro" id="IPR008915">
    <property type="entry name" value="Peptidase_M50"/>
</dbReference>
<feature type="transmembrane region" description="Helical" evidence="14">
    <location>
        <begin position="196"/>
        <end position="226"/>
    </location>
</feature>
<protein>
    <recommendedName>
        <fullName evidence="14">Zinc metalloprotease</fullName>
    </recommendedName>
</protein>
<feature type="active site" evidence="15">
    <location>
        <position position="72"/>
    </location>
</feature>
<dbReference type="PIRSF" id="PIRSF006404">
    <property type="entry name" value="UCP006404_Pept_M50_CBS"/>
    <property type="match status" value="1"/>
</dbReference>
<feature type="transmembrane region" description="Helical" evidence="14">
    <location>
        <begin position="53"/>
        <end position="70"/>
    </location>
</feature>
<dbReference type="InterPro" id="IPR046342">
    <property type="entry name" value="CBS_dom_sf"/>
</dbReference>
<evidence type="ECO:0000256" key="12">
    <source>
        <dbReference type="ARBA" id="ARBA00023122"/>
    </source>
</evidence>
<dbReference type="PANTHER" id="PTHR39188:SF3">
    <property type="entry name" value="STAGE IV SPORULATION PROTEIN FB"/>
    <property type="match status" value="1"/>
</dbReference>
<dbReference type="InterPro" id="IPR016483">
    <property type="entry name" value="UCP006404_Pept_M50_CBS"/>
</dbReference>
<dbReference type="Proteomes" id="UP001144297">
    <property type="component" value="Unassembled WGS sequence"/>
</dbReference>
<dbReference type="SMART" id="SM00116">
    <property type="entry name" value="CBS"/>
    <property type="match status" value="2"/>
</dbReference>
<keyword evidence="20" id="KW-1185">Reference proteome</keyword>
<dbReference type="AlphaFoldDB" id="A0A9W6GHM2"/>
<feature type="domain" description="CBS" evidence="18">
    <location>
        <begin position="251"/>
        <end position="307"/>
    </location>
</feature>
<evidence type="ECO:0000256" key="15">
    <source>
        <dbReference type="PIRSR" id="PIRSR006404-1"/>
    </source>
</evidence>
<keyword evidence="10 14" id="KW-1133">Transmembrane helix</keyword>
<feature type="domain" description="CBS" evidence="18">
    <location>
        <begin position="316"/>
        <end position="374"/>
    </location>
</feature>
<evidence type="ECO:0000256" key="17">
    <source>
        <dbReference type="PROSITE-ProRule" id="PRU00703"/>
    </source>
</evidence>
<dbReference type="PANTHER" id="PTHR39188">
    <property type="entry name" value="MEMBRANE-ASSOCIATED ZINC METALLOPROTEASE M50B"/>
    <property type="match status" value="1"/>
</dbReference>
<feature type="transmembrane region" description="Helical" evidence="14">
    <location>
        <begin position="21"/>
        <end position="41"/>
    </location>
</feature>
<feature type="binding site" evidence="16">
    <location>
        <position position="75"/>
    </location>
    <ligand>
        <name>Zn(2+)</name>
        <dbReference type="ChEBI" id="CHEBI:29105"/>
        <note>catalytic</note>
    </ligand>
</feature>
<evidence type="ECO:0000313" key="20">
    <source>
        <dbReference type="Proteomes" id="UP001144297"/>
    </source>
</evidence>
<evidence type="ECO:0000259" key="18">
    <source>
        <dbReference type="PROSITE" id="PS51371"/>
    </source>
</evidence>
<dbReference type="Pfam" id="PF02163">
    <property type="entry name" value="Peptidase_M50"/>
    <property type="match status" value="2"/>
</dbReference>
<comment type="similarity">
    <text evidence="2 14">Belongs to the peptidase M50B family.</text>
</comment>
<keyword evidence="4 14" id="KW-0645">Protease</keyword>
<dbReference type="GO" id="GO:0008237">
    <property type="term" value="F:metallopeptidase activity"/>
    <property type="evidence" value="ECO:0007669"/>
    <property type="project" value="UniProtKB-UniRule"/>
</dbReference>
<comment type="subcellular location">
    <subcellularLocation>
        <location evidence="1 14">Cell membrane</location>
        <topology evidence="1 14">Multi-pass membrane protein</topology>
    </subcellularLocation>
</comment>
<evidence type="ECO:0000256" key="6">
    <source>
        <dbReference type="ARBA" id="ARBA00022723"/>
    </source>
</evidence>
<keyword evidence="7" id="KW-0677">Repeat</keyword>
<dbReference type="InterPro" id="IPR000644">
    <property type="entry name" value="CBS_dom"/>
</dbReference>
<dbReference type="Pfam" id="PF00571">
    <property type="entry name" value="CBS"/>
    <property type="match status" value="2"/>
</dbReference>
<accession>A0A9W6GHM2</accession>
<dbReference type="SUPFAM" id="SSF54631">
    <property type="entry name" value="CBS-domain pair"/>
    <property type="match status" value="1"/>
</dbReference>
<evidence type="ECO:0000256" key="2">
    <source>
        <dbReference type="ARBA" id="ARBA00007931"/>
    </source>
</evidence>
<evidence type="ECO:0000256" key="5">
    <source>
        <dbReference type="ARBA" id="ARBA00022692"/>
    </source>
</evidence>
<evidence type="ECO:0000256" key="16">
    <source>
        <dbReference type="PIRSR" id="PIRSR006404-2"/>
    </source>
</evidence>
<feature type="transmembrane region" description="Helical" evidence="14">
    <location>
        <begin position="111"/>
        <end position="131"/>
    </location>
</feature>
<feature type="transmembrane region" description="Helical" evidence="14">
    <location>
        <begin position="143"/>
        <end position="163"/>
    </location>
</feature>
<reference evidence="19" key="1">
    <citation type="submission" date="2022-12" db="EMBL/GenBank/DDBJ databases">
        <title>Reference genome sequencing for broad-spectrum identification of bacterial and archaeal isolates by mass spectrometry.</title>
        <authorList>
            <person name="Sekiguchi Y."/>
            <person name="Tourlousse D.M."/>
        </authorList>
    </citation>
    <scope>NUCLEOTIDE SEQUENCE</scope>
    <source>
        <strain evidence="19">TSL-P1</strain>
    </source>
</reference>
<organism evidence="19 20">
    <name type="scientific">Thermodesulfovibrio yellowstonii</name>
    <dbReference type="NCBI Taxonomy" id="28262"/>
    <lineage>
        <taxon>Bacteria</taxon>
        <taxon>Pseudomonadati</taxon>
        <taxon>Nitrospirota</taxon>
        <taxon>Thermodesulfovibrionia</taxon>
        <taxon>Thermodesulfovibrionales</taxon>
        <taxon>Thermodesulfovibrionaceae</taxon>
        <taxon>Thermodesulfovibrio</taxon>
    </lineage>
</organism>
<evidence type="ECO:0000256" key="8">
    <source>
        <dbReference type="ARBA" id="ARBA00022801"/>
    </source>
</evidence>
<keyword evidence="3 14" id="KW-1003">Cell membrane</keyword>
<evidence type="ECO:0000256" key="14">
    <source>
        <dbReference type="PIRNR" id="PIRNR006404"/>
    </source>
</evidence>
<keyword evidence="13 14" id="KW-0472">Membrane</keyword>
<evidence type="ECO:0000256" key="3">
    <source>
        <dbReference type="ARBA" id="ARBA00022475"/>
    </source>
</evidence>
<sequence length="376" mass="42709">MNGFFQGAWQIGKVFGIPIRIHYTWLIVFGLITWSLSTFYFPKVAPQLPVASYWINGVVAAFLLFFSVAIHELAHSLVAKRYKLTIESITLFIFGGVAQMKGEPPSAKAEFRIAIAGPLTSFFLAAFFFLFSLKTTNIGFKSLFSYVYQLNLILGFFNLIPGFPMDGGRVLRAYLWSKKKDYLYATQKASKIGQNIAIFFMIFGVFSLFMGIPTGLWLILIGWFLYSAAYGSYQQSTLEALLHNVKVKDLMVKDLVTVSPSMSIQEVINNYFLKYGYTGFPVISEGKYLGILALRDIKSIPEEDRPLREVSEFYGRHKPQWEISPQDNALNALEKMLREDVGRLVILEDGKITGMITRNGIARYLEIKKFITKINE</sequence>
<evidence type="ECO:0000313" key="19">
    <source>
        <dbReference type="EMBL" id="GLI54059.1"/>
    </source>
</evidence>
<keyword evidence="11 14" id="KW-0482">Metalloprotease</keyword>
<dbReference type="PROSITE" id="PS51371">
    <property type="entry name" value="CBS"/>
    <property type="match status" value="2"/>
</dbReference>
<keyword evidence="12 17" id="KW-0129">CBS domain</keyword>
<keyword evidence="8 14" id="KW-0378">Hydrolase</keyword>
<dbReference type="GO" id="GO:0046872">
    <property type="term" value="F:metal ion binding"/>
    <property type="evidence" value="ECO:0007669"/>
    <property type="project" value="UniProtKB-UniRule"/>
</dbReference>
<dbReference type="GO" id="GO:0006508">
    <property type="term" value="P:proteolysis"/>
    <property type="evidence" value="ECO:0007669"/>
    <property type="project" value="UniProtKB-KW"/>
</dbReference>
<keyword evidence="6 14" id="KW-0479">Metal-binding</keyword>
<evidence type="ECO:0000256" key="13">
    <source>
        <dbReference type="ARBA" id="ARBA00023136"/>
    </source>
</evidence>
<keyword evidence="5 14" id="KW-0812">Transmembrane</keyword>
<feature type="binding site" evidence="16">
    <location>
        <position position="71"/>
    </location>
    <ligand>
        <name>Zn(2+)</name>
        <dbReference type="ChEBI" id="CHEBI:29105"/>
        <note>catalytic</note>
    </ligand>
</feature>
<evidence type="ECO:0000256" key="7">
    <source>
        <dbReference type="ARBA" id="ARBA00022737"/>
    </source>
</evidence>
<comment type="cofactor">
    <cofactor evidence="14 16">
        <name>Zn(2+)</name>
        <dbReference type="ChEBI" id="CHEBI:29105"/>
    </cofactor>
    <text evidence="14 16">Binds 1 zinc ion per subunit.</text>
</comment>
<dbReference type="Gene3D" id="3.10.580.10">
    <property type="entry name" value="CBS-domain"/>
    <property type="match status" value="1"/>
</dbReference>
<evidence type="ECO:0000256" key="11">
    <source>
        <dbReference type="ARBA" id="ARBA00023049"/>
    </source>
</evidence>